<dbReference type="EMBL" id="BAABRI010000020">
    <property type="protein sequence ID" value="GAA5484085.1"/>
    <property type="molecule type" value="Genomic_DNA"/>
</dbReference>
<evidence type="ECO:0000256" key="1">
    <source>
        <dbReference type="ARBA" id="ARBA00007613"/>
    </source>
</evidence>
<keyword evidence="2" id="KW-0472">Membrane</keyword>
<proteinExistence type="inferred from homology"/>
<keyword evidence="2" id="KW-0564">Palmitate</keyword>
<organism evidence="3 4">
    <name type="scientific">Haloferula sargassicola</name>
    <dbReference type="NCBI Taxonomy" id="490096"/>
    <lineage>
        <taxon>Bacteria</taxon>
        <taxon>Pseudomonadati</taxon>
        <taxon>Verrucomicrobiota</taxon>
        <taxon>Verrucomicrobiia</taxon>
        <taxon>Verrucomicrobiales</taxon>
        <taxon>Verrucomicrobiaceae</taxon>
        <taxon>Haloferula</taxon>
    </lineage>
</organism>
<dbReference type="Pfam" id="PF02321">
    <property type="entry name" value="OEP"/>
    <property type="match status" value="2"/>
</dbReference>
<dbReference type="Proteomes" id="UP001476282">
    <property type="component" value="Unassembled WGS sequence"/>
</dbReference>
<protein>
    <submittedName>
        <fullName evidence="3">Outer membrane protein OprM</fullName>
    </submittedName>
</protein>
<keyword evidence="2" id="KW-0449">Lipoprotein</keyword>
<dbReference type="PANTHER" id="PTHR30203:SF33">
    <property type="entry name" value="BLR4455 PROTEIN"/>
    <property type="match status" value="1"/>
</dbReference>
<accession>A0ABP9URB5</accession>
<dbReference type="PANTHER" id="PTHR30203">
    <property type="entry name" value="OUTER MEMBRANE CATION EFFLUX PROTEIN"/>
    <property type="match status" value="1"/>
</dbReference>
<dbReference type="NCBIfam" id="TIGR01845">
    <property type="entry name" value="outer_NodT"/>
    <property type="match status" value="1"/>
</dbReference>
<keyword evidence="4" id="KW-1185">Reference proteome</keyword>
<gene>
    <name evidence="3" type="primary">oprM_3</name>
    <name evidence="3" type="ORF">Hsar01_03324</name>
</gene>
<sequence length="444" mass="47134">MEEAGSVPGSWSATKQAQAGIDDHWVDRVGNGSLKRLVKEAYEANPDLRAAAARVQRAAAAAKGAGAAARPQLNGAFQANRQKQNFIGLPIGGGTGVLSSISESYGASLNLSWEIDLWGKVRAGEQAALADLQAQGQTYRAARASLAAQVTRAWLALAEANEQIALAEEAVKVRKDNSELIFGRFETAAAEAGASGSQVRLAQTDVATAEANLSQRRGEADQAKRQLEILLGRYPSAAITGAARLPDVPPFPPAGLPSELLLRRPDIVAAERRLAAAGKRLTEAKLAYYPSFPLTASAGSTTNQLRDILDSDFGVWSIGGRIVQPILSGGQLKSQEEIRSAEEREALANLQQTVLNGFGEVETALAADRFLAEREKSVADALELAVDGADSALEDFAGGAGDVLTLLQAQSRRIELASQRLTLRRLRLDNRVSLHLALGGDYRL</sequence>
<name>A0ABP9URB5_9BACT</name>
<comment type="subcellular location">
    <subcellularLocation>
        <location evidence="2">Cell membrane</location>
        <topology evidence="2">Lipid-anchor</topology>
    </subcellularLocation>
</comment>
<dbReference type="InterPro" id="IPR003423">
    <property type="entry name" value="OMP_efflux"/>
</dbReference>
<reference evidence="3 4" key="1">
    <citation type="submission" date="2024-02" db="EMBL/GenBank/DDBJ databases">
        <title>Haloferula sargassicola NBRC 104335.</title>
        <authorList>
            <person name="Ichikawa N."/>
            <person name="Katano-Makiyama Y."/>
            <person name="Hidaka K."/>
        </authorList>
    </citation>
    <scope>NUCLEOTIDE SEQUENCE [LARGE SCALE GENOMIC DNA]</scope>
    <source>
        <strain evidence="3 4">NBRC 104335</strain>
    </source>
</reference>
<keyword evidence="2" id="KW-1134">Transmembrane beta strand</keyword>
<keyword evidence="2" id="KW-0812">Transmembrane</keyword>
<dbReference type="SUPFAM" id="SSF56954">
    <property type="entry name" value="Outer membrane efflux proteins (OEP)"/>
    <property type="match status" value="1"/>
</dbReference>
<dbReference type="Gene3D" id="2.20.200.10">
    <property type="entry name" value="Outer membrane efflux proteins (OEP)"/>
    <property type="match status" value="1"/>
</dbReference>
<comment type="similarity">
    <text evidence="1 2">Belongs to the outer membrane factor (OMF) (TC 1.B.17) family.</text>
</comment>
<evidence type="ECO:0000313" key="4">
    <source>
        <dbReference type="Proteomes" id="UP001476282"/>
    </source>
</evidence>
<evidence type="ECO:0000313" key="3">
    <source>
        <dbReference type="EMBL" id="GAA5484085.1"/>
    </source>
</evidence>
<dbReference type="InterPro" id="IPR010131">
    <property type="entry name" value="MdtP/NodT-like"/>
</dbReference>
<evidence type="ECO:0000256" key="2">
    <source>
        <dbReference type="RuleBase" id="RU362097"/>
    </source>
</evidence>
<comment type="caution">
    <text evidence="3">The sequence shown here is derived from an EMBL/GenBank/DDBJ whole genome shotgun (WGS) entry which is preliminary data.</text>
</comment>
<dbReference type="Gene3D" id="1.20.1600.10">
    <property type="entry name" value="Outer membrane efflux proteins (OEP)"/>
    <property type="match status" value="1"/>
</dbReference>